<evidence type="ECO:0000256" key="11">
    <source>
        <dbReference type="ARBA" id="ARBA00031731"/>
    </source>
</evidence>
<dbReference type="GO" id="GO:0016925">
    <property type="term" value="P:protein sumoylation"/>
    <property type="evidence" value="ECO:0007669"/>
    <property type="project" value="UniProtKB-UniPathway"/>
</dbReference>
<dbReference type="SMART" id="SM00504">
    <property type="entry name" value="Ubox"/>
    <property type="match status" value="1"/>
</dbReference>
<dbReference type="PANTHER" id="PTHR21330:SF1">
    <property type="entry name" value="E3 SUMO-PROTEIN LIGASE NSE2"/>
    <property type="match status" value="1"/>
</dbReference>
<evidence type="ECO:0000256" key="4">
    <source>
        <dbReference type="ARBA" id="ARBA00020923"/>
    </source>
</evidence>
<keyword evidence="5" id="KW-0808">Transferase</keyword>
<keyword evidence="8" id="KW-0833">Ubl conjugation pathway</keyword>
<dbReference type="PROSITE" id="PS51044">
    <property type="entry name" value="ZF_SP_RING"/>
    <property type="match status" value="1"/>
</dbReference>
<dbReference type="GO" id="GO:0016874">
    <property type="term" value="F:ligase activity"/>
    <property type="evidence" value="ECO:0007669"/>
    <property type="project" value="UniProtKB-KW"/>
</dbReference>
<keyword evidence="7 13" id="KW-0863">Zinc-finger</keyword>
<evidence type="ECO:0000256" key="13">
    <source>
        <dbReference type="PROSITE-ProRule" id="PRU00452"/>
    </source>
</evidence>
<dbReference type="STRING" id="136037.A0A067RVG4"/>
<dbReference type="GO" id="GO:0061665">
    <property type="term" value="F:SUMO ligase activity"/>
    <property type="evidence" value="ECO:0007669"/>
    <property type="project" value="TreeGrafter"/>
</dbReference>
<dbReference type="GO" id="GO:0005634">
    <property type="term" value="C:nucleus"/>
    <property type="evidence" value="ECO:0007669"/>
    <property type="project" value="UniProtKB-SubCell"/>
</dbReference>
<keyword evidence="15" id="KW-0436">Ligase</keyword>
<evidence type="ECO:0000259" key="14">
    <source>
        <dbReference type="PROSITE" id="PS51044"/>
    </source>
</evidence>
<evidence type="ECO:0000256" key="2">
    <source>
        <dbReference type="ARBA" id="ARBA00004718"/>
    </source>
</evidence>
<accession>A0A067RVG4</accession>
<comment type="subcellular location">
    <subcellularLocation>
        <location evidence="1">Nucleus</location>
    </subcellularLocation>
</comment>
<keyword evidence="10" id="KW-0539">Nucleus</keyword>
<evidence type="ECO:0000313" key="15">
    <source>
        <dbReference type="EMBL" id="KDR23869.1"/>
    </source>
</evidence>
<dbReference type="InParanoid" id="A0A067RVG4"/>
<dbReference type="Gene3D" id="3.30.40.10">
    <property type="entry name" value="Zinc/RING finger domain, C3HC4 (zinc finger)"/>
    <property type="match status" value="1"/>
</dbReference>
<dbReference type="InterPro" id="IPR026846">
    <property type="entry name" value="Nse2(Mms21)"/>
</dbReference>
<dbReference type="OrthoDB" id="26899at2759"/>
<dbReference type="InterPro" id="IPR003613">
    <property type="entry name" value="Ubox_domain"/>
</dbReference>
<proteinExistence type="inferred from homology"/>
<dbReference type="GO" id="GO:0030915">
    <property type="term" value="C:Smc5-Smc6 complex"/>
    <property type="evidence" value="ECO:0007669"/>
    <property type="project" value="InterPro"/>
</dbReference>
<dbReference type="Proteomes" id="UP000027135">
    <property type="component" value="Unassembled WGS sequence"/>
</dbReference>
<dbReference type="PANTHER" id="PTHR21330">
    <property type="entry name" value="E3 SUMO-PROTEIN LIGASE NSE2"/>
    <property type="match status" value="1"/>
</dbReference>
<evidence type="ECO:0000256" key="6">
    <source>
        <dbReference type="ARBA" id="ARBA00022723"/>
    </source>
</evidence>
<evidence type="ECO:0000313" key="16">
    <source>
        <dbReference type="Proteomes" id="UP000027135"/>
    </source>
</evidence>
<evidence type="ECO:0000256" key="12">
    <source>
        <dbReference type="ARBA" id="ARBA00032533"/>
    </source>
</evidence>
<dbReference type="AlphaFoldDB" id="A0A067RVG4"/>
<dbReference type="GO" id="GO:0016567">
    <property type="term" value="P:protein ubiquitination"/>
    <property type="evidence" value="ECO:0007669"/>
    <property type="project" value="InterPro"/>
</dbReference>
<dbReference type="Pfam" id="PF11789">
    <property type="entry name" value="zf-Nse"/>
    <property type="match status" value="1"/>
</dbReference>
<dbReference type="UniPathway" id="UPA00886"/>
<dbReference type="EMBL" id="KK852439">
    <property type="protein sequence ID" value="KDR23869.1"/>
    <property type="molecule type" value="Genomic_DNA"/>
</dbReference>
<keyword evidence="9" id="KW-0862">Zinc</keyword>
<dbReference type="CDD" id="cd16651">
    <property type="entry name" value="SPL-RING_NSE2"/>
    <property type="match status" value="1"/>
</dbReference>
<evidence type="ECO:0000256" key="7">
    <source>
        <dbReference type="ARBA" id="ARBA00022771"/>
    </source>
</evidence>
<evidence type="ECO:0000256" key="3">
    <source>
        <dbReference type="ARBA" id="ARBA00008212"/>
    </source>
</evidence>
<keyword evidence="6" id="KW-0479">Metal-binding</keyword>
<evidence type="ECO:0000256" key="10">
    <source>
        <dbReference type="ARBA" id="ARBA00023242"/>
    </source>
</evidence>
<dbReference type="InterPro" id="IPR004181">
    <property type="entry name" value="Znf_MIZ"/>
</dbReference>
<evidence type="ECO:0000256" key="5">
    <source>
        <dbReference type="ARBA" id="ARBA00022679"/>
    </source>
</evidence>
<name>A0A067RVG4_ZOONE</name>
<comment type="similarity">
    <text evidence="3">Belongs to the NSE2 family.</text>
</comment>
<dbReference type="GO" id="GO:0004842">
    <property type="term" value="F:ubiquitin-protein transferase activity"/>
    <property type="evidence" value="ECO:0007669"/>
    <property type="project" value="InterPro"/>
</dbReference>
<dbReference type="SUPFAM" id="SSF57850">
    <property type="entry name" value="RING/U-box"/>
    <property type="match status" value="1"/>
</dbReference>
<dbReference type="eggNOG" id="KOG2979">
    <property type="taxonomic scope" value="Eukaryota"/>
</dbReference>
<sequence length="217" mass="24892">MYSSDETRTKVMNATTESIGKCAKFVIKYCDGDTRKEQLKKLEGVMEECCLLENKYQVYKASHFEIQKMLKQQNKSDGEESDTQKINIREVFNRKVEEKSVGVPSPKKHEKYIAFKNNNKLLLQAEVGDDELMIMGSEVLNVDPITKQMMTDPIRIKQCGHTFERSSIMSLLKNRRHIKCPLPGCVQKHVTVNDLEENRELKLQLGRALQAKGANPI</sequence>
<evidence type="ECO:0000256" key="9">
    <source>
        <dbReference type="ARBA" id="ARBA00022833"/>
    </source>
</evidence>
<evidence type="ECO:0000256" key="8">
    <source>
        <dbReference type="ARBA" id="ARBA00022786"/>
    </source>
</evidence>
<dbReference type="GO" id="GO:0000724">
    <property type="term" value="P:double-strand break repair via homologous recombination"/>
    <property type="evidence" value="ECO:0007669"/>
    <property type="project" value="InterPro"/>
</dbReference>
<feature type="domain" description="SP-RING-type" evidence="14">
    <location>
        <begin position="128"/>
        <end position="210"/>
    </location>
</feature>
<dbReference type="FunCoup" id="A0A067RVG4">
    <property type="interactions" value="1811"/>
</dbReference>
<dbReference type="InterPro" id="IPR013083">
    <property type="entry name" value="Znf_RING/FYVE/PHD"/>
</dbReference>
<protein>
    <recommendedName>
        <fullName evidence="4">E3 SUMO-protein ligase NSE2</fullName>
    </recommendedName>
    <alternativeName>
        <fullName evidence="11">E3 SUMO-protein transferase NSE2</fullName>
    </alternativeName>
    <alternativeName>
        <fullName evidence="12">Non-structural maintenance of chromosomes element 2 homolog</fullName>
    </alternativeName>
</protein>
<dbReference type="GO" id="GO:0008270">
    <property type="term" value="F:zinc ion binding"/>
    <property type="evidence" value="ECO:0007669"/>
    <property type="project" value="UniProtKB-KW"/>
</dbReference>
<evidence type="ECO:0000256" key="1">
    <source>
        <dbReference type="ARBA" id="ARBA00004123"/>
    </source>
</evidence>
<comment type="pathway">
    <text evidence="2">Protein modification; protein sumoylation.</text>
</comment>
<organism evidence="15 16">
    <name type="scientific">Zootermopsis nevadensis</name>
    <name type="common">Dampwood termite</name>
    <dbReference type="NCBI Taxonomy" id="136037"/>
    <lineage>
        <taxon>Eukaryota</taxon>
        <taxon>Metazoa</taxon>
        <taxon>Ecdysozoa</taxon>
        <taxon>Arthropoda</taxon>
        <taxon>Hexapoda</taxon>
        <taxon>Insecta</taxon>
        <taxon>Pterygota</taxon>
        <taxon>Neoptera</taxon>
        <taxon>Polyneoptera</taxon>
        <taxon>Dictyoptera</taxon>
        <taxon>Blattodea</taxon>
        <taxon>Blattoidea</taxon>
        <taxon>Termitoidae</taxon>
        <taxon>Termopsidae</taxon>
        <taxon>Zootermopsis</taxon>
    </lineage>
</organism>
<keyword evidence="16" id="KW-1185">Reference proteome</keyword>
<gene>
    <name evidence="15" type="ORF">L798_09190</name>
</gene>
<reference evidence="15 16" key="1">
    <citation type="journal article" date="2014" name="Nat. Commun.">
        <title>Molecular traces of alternative social organization in a termite genome.</title>
        <authorList>
            <person name="Terrapon N."/>
            <person name="Li C."/>
            <person name="Robertson H.M."/>
            <person name="Ji L."/>
            <person name="Meng X."/>
            <person name="Booth W."/>
            <person name="Chen Z."/>
            <person name="Childers C.P."/>
            <person name="Glastad K.M."/>
            <person name="Gokhale K."/>
            <person name="Gowin J."/>
            <person name="Gronenberg W."/>
            <person name="Hermansen R.A."/>
            <person name="Hu H."/>
            <person name="Hunt B.G."/>
            <person name="Huylmans A.K."/>
            <person name="Khalil S.M."/>
            <person name="Mitchell R.D."/>
            <person name="Munoz-Torres M.C."/>
            <person name="Mustard J.A."/>
            <person name="Pan H."/>
            <person name="Reese J.T."/>
            <person name="Scharf M.E."/>
            <person name="Sun F."/>
            <person name="Vogel H."/>
            <person name="Xiao J."/>
            <person name="Yang W."/>
            <person name="Yang Z."/>
            <person name="Yang Z."/>
            <person name="Zhou J."/>
            <person name="Zhu J."/>
            <person name="Brent C.S."/>
            <person name="Elsik C.G."/>
            <person name="Goodisman M.A."/>
            <person name="Liberles D.A."/>
            <person name="Roe R.M."/>
            <person name="Vargo E.L."/>
            <person name="Vilcinskas A."/>
            <person name="Wang J."/>
            <person name="Bornberg-Bauer E."/>
            <person name="Korb J."/>
            <person name="Zhang G."/>
            <person name="Liebig J."/>
        </authorList>
    </citation>
    <scope>NUCLEOTIDE SEQUENCE [LARGE SCALE GENOMIC DNA]</scope>
    <source>
        <tissue evidence="15">Whole organism</tissue>
    </source>
</reference>